<dbReference type="SFLD" id="SFLDS00003">
    <property type="entry name" value="Haloacid_Dehalogenase"/>
    <property type="match status" value="1"/>
</dbReference>
<protein>
    <submittedName>
        <fullName evidence="2">HAD family hydrolase</fullName>
    </submittedName>
</protein>
<dbReference type="InterPro" id="IPR036412">
    <property type="entry name" value="HAD-like_sf"/>
</dbReference>
<dbReference type="RefSeq" id="WP_258877309.1">
    <property type="nucleotide sequence ID" value="NZ_CP048914.1"/>
</dbReference>
<dbReference type="PANTHER" id="PTHR43316:SF3">
    <property type="entry name" value="HALOACID DEHALOGENASE, TYPE II (AFU_ORTHOLOGUE AFUA_2G07750)-RELATED"/>
    <property type="match status" value="1"/>
</dbReference>
<sequence length="235" mass="27317">MNTILFDLDGTLLPMDINHFLDLYFHNMGKHFYNWTDPKLLAKKVLQATEVMIQTNDGRTNEDIFMEHFDTLIEGDIDAYKEHFTTYYETLFANVQASTNQSKEMIEAVQILKEKGYTLVIATNPLFPYRANIHRINWAGLNPEWFTHITSFEENRYSKPYPEFFQEVLDKIGKQPEECMMVGNDVFDDLPAAKLGISTYLLTDCLINTHDLDNTADYTGSYKDFLAFVKQLPHV</sequence>
<dbReference type="NCBIfam" id="TIGR01549">
    <property type="entry name" value="HAD-SF-IA-v1"/>
    <property type="match status" value="1"/>
</dbReference>
<dbReference type="KEGG" id="xcl:G4Z02_07065"/>
<reference evidence="2 3" key="1">
    <citation type="submission" date="2020-02" db="EMBL/GenBank/DDBJ databases">
        <authorList>
            <person name="Zheng R.K."/>
            <person name="Sun C.M."/>
        </authorList>
    </citation>
    <scope>NUCLEOTIDE SEQUENCE [LARGE SCALE GENOMIC DNA]</scope>
    <source>
        <strain evidence="3">zrk13</strain>
    </source>
</reference>
<proteinExistence type="predicted"/>
<dbReference type="SFLD" id="SFLDG01129">
    <property type="entry name" value="C1.5:_HAD__Beta-PGM__Phosphata"/>
    <property type="match status" value="1"/>
</dbReference>
<dbReference type="GO" id="GO:0016787">
    <property type="term" value="F:hydrolase activity"/>
    <property type="evidence" value="ECO:0007669"/>
    <property type="project" value="UniProtKB-KW"/>
</dbReference>
<evidence type="ECO:0000313" key="2">
    <source>
        <dbReference type="EMBL" id="QMS85510.1"/>
    </source>
</evidence>
<dbReference type="AlphaFoldDB" id="A0A7L7KRQ6"/>
<accession>A0A7L7KRQ6</accession>
<name>A0A7L7KRQ6_9MOLU</name>
<keyword evidence="3" id="KW-1185">Reference proteome</keyword>
<dbReference type="Pfam" id="PF00702">
    <property type="entry name" value="Hydrolase"/>
    <property type="match status" value="1"/>
</dbReference>
<evidence type="ECO:0000313" key="3">
    <source>
        <dbReference type="Proteomes" id="UP000514720"/>
    </source>
</evidence>
<evidence type="ECO:0000256" key="1">
    <source>
        <dbReference type="ARBA" id="ARBA00022801"/>
    </source>
</evidence>
<dbReference type="PANTHER" id="PTHR43316">
    <property type="entry name" value="HYDROLASE, HALOACID DELAHOGENASE-RELATED"/>
    <property type="match status" value="1"/>
</dbReference>
<dbReference type="EMBL" id="CP048914">
    <property type="protein sequence ID" value="QMS85510.1"/>
    <property type="molecule type" value="Genomic_DNA"/>
</dbReference>
<dbReference type="Gene3D" id="3.40.50.1000">
    <property type="entry name" value="HAD superfamily/HAD-like"/>
    <property type="match status" value="1"/>
</dbReference>
<keyword evidence="1 2" id="KW-0378">Hydrolase</keyword>
<dbReference type="Proteomes" id="UP000514720">
    <property type="component" value="Chromosome"/>
</dbReference>
<dbReference type="InterPro" id="IPR051540">
    <property type="entry name" value="S-2-haloacid_dehalogenase"/>
</dbReference>
<gene>
    <name evidence="2" type="ORF">G4Z02_07065</name>
</gene>
<dbReference type="InterPro" id="IPR023214">
    <property type="entry name" value="HAD_sf"/>
</dbReference>
<dbReference type="InterPro" id="IPR006439">
    <property type="entry name" value="HAD-SF_hydro_IA"/>
</dbReference>
<dbReference type="SUPFAM" id="SSF56784">
    <property type="entry name" value="HAD-like"/>
    <property type="match status" value="1"/>
</dbReference>
<organism evidence="2 3">
    <name type="scientific">Candidatus Xianfuyuplasma coldseepsis</name>
    <dbReference type="NCBI Taxonomy" id="2782163"/>
    <lineage>
        <taxon>Bacteria</taxon>
        <taxon>Bacillati</taxon>
        <taxon>Mycoplasmatota</taxon>
        <taxon>Mollicutes</taxon>
        <taxon>Candidatus Izemoplasmatales</taxon>
        <taxon>Candidatus Izemoplasmataceae</taxon>
        <taxon>Candidatus Xianfuyuplasma</taxon>
    </lineage>
</organism>